<evidence type="ECO:0000256" key="9">
    <source>
        <dbReference type="ARBA" id="ARBA00023316"/>
    </source>
</evidence>
<evidence type="ECO:0000256" key="2">
    <source>
        <dbReference type="ARBA" id="ARBA00004418"/>
    </source>
</evidence>
<dbReference type="NCBIfam" id="TIGR02541">
    <property type="entry name" value="flagell_FlgJ"/>
    <property type="match status" value="1"/>
</dbReference>
<name>A0A0K8NTR9_PISS1</name>
<comment type="subcellular location">
    <subcellularLocation>
        <location evidence="2">Periplasm</location>
    </subcellularLocation>
</comment>
<keyword evidence="13" id="KW-0282">Flagellum</keyword>
<dbReference type="PRINTS" id="PR01002">
    <property type="entry name" value="FLGFLGJ"/>
</dbReference>
<dbReference type="PANTHER" id="PTHR33308:SF9">
    <property type="entry name" value="PEPTIDOGLYCAN HYDROLASE FLGJ"/>
    <property type="match status" value="1"/>
</dbReference>
<dbReference type="Pfam" id="PF01832">
    <property type="entry name" value="Glucosaminidase"/>
    <property type="match status" value="1"/>
</dbReference>
<accession>A0A0K8NTR9</accession>
<dbReference type="InterPro" id="IPR002901">
    <property type="entry name" value="MGlyc_endo_b_GlcNAc-like_dom"/>
</dbReference>
<dbReference type="EMBL" id="BBYR01000002">
    <property type="protein sequence ID" value="GAP33758.1"/>
    <property type="molecule type" value="Genomic_DNA"/>
</dbReference>
<evidence type="ECO:0000256" key="8">
    <source>
        <dbReference type="ARBA" id="ARBA00023295"/>
    </source>
</evidence>
<dbReference type="GO" id="GO:0016798">
    <property type="term" value="F:hydrolase activity, acting on glycosyl bonds"/>
    <property type="evidence" value="ECO:0007669"/>
    <property type="project" value="UniProtKB-KW"/>
</dbReference>
<gene>
    <name evidence="13" type="ORF">ISF6_1013</name>
</gene>
<keyword evidence="13" id="KW-0966">Cell projection</keyword>
<evidence type="ECO:0000256" key="1">
    <source>
        <dbReference type="ARBA" id="ARBA00002954"/>
    </source>
</evidence>
<evidence type="ECO:0000256" key="10">
    <source>
        <dbReference type="ARBA" id="ARBA00030835"/>
    </source>
</evidence>
<keyword evidence="13" id="KW-0969">Cilium</keyword>
<dbReference type="GO" id="GO:0071555">
    <property type="term" value="P:cell wall organization"/>
    <property type="evidence" value="ECO:0007669"/>
    <property type="project" value="UniProtKB-KW"/>
</dbReference>
<protein>
    <recommendedName>
        <fullName evidence="5">Peptidoglycan hydrolase FlgJ</fullName>
    </recommendedName>
    <alternativeName>
        <fullName evidence="10">Muramidase FlgJ</fullName>
    </alternativeName>
</protein>
<dbReference type="GO" id="GO:0004040">
    <property type="term" value="F:amidase activity"/>
    <property type="evidence" value="ECO:0007669"/>
    <property type="project" value="InterPro"/>
</dbReference>
<comment type="similarity">
    <text evidence="4">In the C-terminal section; belongs to the glycosyl hydrolase 73 family.</text>
</comment>
<dbReference type="Gene3D" id="2.10.70.40">
    <property type="entry name" value="peptidoglycan hydrolase"/>
    <property type="match status" value="1"/>
</dbReference>
<dbReference type="InterPro" id="IPR013377">
    <property type="entry name" value="FlgJ"/>
</dbReference>
<evidence type="ECO:0000256" key="3">
    <source>
        <dbReference type="ARBA" id="ARBA00006880"/>
    </source>
</evidence>
<keyword evidence="14" id="KW-1185">Reference proteome</keyword>
<keyword evidence="6" id="KW-0574">Periplasm</keyword>
<dbReference type="GO" id="GO:0044780">
    <property type="term" value="P:bacterial-type flagellum assembly"/>
    <property type="evidence" value="ECO:0007669"/>
    <property type="project" value="InterPro"/>
</dbReference>
<keyword evidence="9" id="KW-0961">Cell wall biogenesis/degradation</keyword>
<organism evidence="13 14">
    <name type="scientific">Piscinibacter sakaiensis</name>
    <name type="common">Ideonella sakaiensis</name>
    <dbReference type="NCBI Taxonomy" id="1547922"/>
    <lineage>
        <taxon>Bacteria</taxon>
        <taxon>Pseudomonadati</taxon>
        <taxon>Pseudomonadota</taxon>
        <taxon>Betaproteobacteria</taxon>
        <taxon>Burkholderiales</taxon>
        <taxon>Sphaerotilaceae</taxon>
        <taxon>Piscinibacter</taxon>
    </lineage>
</organism>
<dbReference type="PANTHER" id="PTHR33308">
    <property type="entry name" value="PEPTIDOGLYCAN HYDROLASE FLGJ"/>
    <property type="match status" value="1"/>
</dbReference>
<proteinExistence type="inferred from homology"/>
<reference evidence="14" key="1">
    <citation type="submission" date="2015-07" db="EMBL/GenBank/DDBJ databases">
        <title>Discovery of a poly(ethylene terephthalate assimilation.</title>
        <authorList>
            <person name="Yoshida S."/>
            <person name="Hiraga K."/>
            <person name="Takehana T."/>
            <person name="Taniguchi I."/>
            <person name="Yamaji H."/>
            <person name="Maeda Y."/>
            <person name="Toyohara K."/>
            <person name="Miyamoto K."/>
            <person name="Kimura Y."/>
            <person name="Oda K."/>
        </authorList>
    </citation>
    <scope>NUCLEOTIDE SEQUENCE [LARGE SCALE GENOMIC DNA]</scope>
    <source>
        <strain evidence="14">NBRC 110686 / TISTR 2288 / 201-F6</strain>
    </source>
</reference>
<dbReference type="Pfam" id="PF10135">
    <property type="entry name" value="Rod-binding"/>
    <property type="match status" value="1"/>
</dbReference>
<comment type="similarity">
    <text evidence="3">In the N-terminal section; belongs to the FlgJ family.</text>
</comment>
<dbReference type="GO" id="GO:0042597">
    <property type="term" value="C:periplasmic space"/>
    <property type="evidence" value="ECO:0007669"/>
    <property type="project" value="UniProtKB-SubCell"/>
</dbReference>
<dbReference type="InterPro" id="IPR051056">
    <property type="entry name" value="Glycosyl_Hydrolase_73"/>
</dbReference>
<reference evidence="13 14" key="2">
    <citation type="journal article" date="2016" name="Science">
        <title>A bacterium that degrades and assimilates poly(ethylene terephthalate).</title>
        <authorList>
            <person name="Yoshida S."/>
            <person name="Hiraga K."/>
            <person name="Takehana T."/>
            <person name="Taniguchi I."/>
            <person name="Yamaji H."/>
            <person name="Maeda Y."/>
            <person name="Toyohara K."/>
            <person name="Miyamoto K."/>
            <person name="Kimura Y."/>
            <person name="Oda K."/>
        </authorList>
    </citation>
    <scope>NUCLEOTIDE SEQUENCE [LARGE SCALE GENOMIC DNA]</scope>
    <source>
        <strain evidence="14">NBRC 110686 / TISTR 2288 / 201-F6</strain>
    </source>
</reference>
<dbReference type="STRING" id="1547922.ISF6_1013"/>
<evidence type="ECO:0000256" key="11">
    <source>
        <dbReference type="SAM" id="MobiDB-lite"/>
    </source>
</evidence>
<feature type="domain" description="Mannosyl-glycoprotein endo-beta-N-acetylglucosamidase-like" evidence="12">
    <location>
        <begin position="144"/>
        <end position="300"/>
    </location>
</feature>
<feature type="region of interest" description="Disordered" evidence="11">
    <location>
        <begin position="1"/>
        <end position="23"/>
    </location>
</feature>
<evidence type="ECO:0000313" key="14">
    <source>
        <dbReference type="Proteomes" id="UP000037660"/>
    </source>
</evidence>
<comment type="function">
    <text evidence="1">Flagellum-specific muramidase which hydrolyzes the peptidoglycan layer to assemble the rod structure in the periplasmic space.</text>
</comment>
<dbReference type="GO" id="GO:0071973">
    <property type="term" value="P:bacterial-type flagellum-dependent cell motility"/>
    <property type="evidence" value="ECO:0007669"/>
    <property type="project" value="TreeGrafter"/>
</dbReference>
<dbReference type="Gene3D" id="1.10.530.10">
    <property type="match status" value="2"/>
</dbReference>
<evidence type="ECO:0000256" key="6">
    <source>
        <dbReference type="ARBA" id="ARBA00022764"/>
    </source>
</evidence>
<evidence type="ECO:0000256" key="5">
    <source>
        <dbReference type="ARBA" id="ARBA00013433"/>
    </source>
</evidence>
<evidence type="ECO:0000256" key="7">
    <source>
        <dbReference type="ARBA" id="ARBA00022801"/>
    </source>
</evidence>
<comment type="caution">
    <text evidence="13">The sequence shown here is derived from an EMBL/GenBank/DDBJ whole genome shotgun (WGS) entry which is preliminary data.</text>
</comment>
<dbReference type="AlphaFoldDB" id="A0A0K8NTR9"/>
<sequence>MKLALPQSPMALPGGTTSAGATGLVGDARSTAALRAQAARDPKAAVRDAAKQFEALFMQELMKSMRQASMASGMLDNSGTKMGTEMLDQQMSVQMSGMPGGLAAAIARQLERQMGGGTAQVTPPPTRALRDAQPASAQELARAARQAGTGTAQADFVDRHSDAARAAEAATGIPASFMVAQAAHESGWGRREIRNPDGSTSFNVFGIKAGGSWNGKTTQVTTTEYVNGRPRKTVASFRAYDSYEDAFKDYAQLMKNSPRYADVIAKAGTASGFAHGLQRAGYATDPAYADKLTRVINTTLRLQRSLA</sequence>
<keyword evidence="8" id="KW-0326">Glycosidase</keyword>
<evidence type="ECO:0000256" key="4">
    <source>
        <dbReference type="ARBA" id="ARBA00007974"/>
    </source>
</evidence>
<dbReference type="FunFam" id="2.10.70.40:FF:000001">
    <property type="entry name" value="Flagellar assembly peptidoglycan hydrolase FlgJ"/>
    <property type="match status" value="1"/>
</dbReference>
<evidence type="ECO:0000313" key="13">
    <source>
        <dbReference type="EMBL" id="GAP33758.1"/>
    </source>
</evidence>
<evidence type="ECO:0000259" key="12">
    <source>
        <dbReference type="SMART" id="SM00047"/>
    </source>
</evidence>
<keyword evidence="7" id="KW-0378">Hydrolase</keyword>
<dbReference type="InterPro" id="IPR019301">
    <property type="entry name" value="Flagellar_prot_FlgJ_N"/>
</dbReference>
<dbReference type="Proteomes" id="UP000037660">
    <property type="component" value="Unassembled WGS sequence"/>
</dbReference>
<dbReference type="SMART" id="SM00047">
    <property type="entry name" value="LYZ2"/>
    <property type="match status" value="1"/>
</dbReference>